<dbReference type="AlphaFoldDB" id="A0A238YKA9"/>
<dbReference type="RefSeq" id="WP_089333110.1">
    <property type="nucleotide sequence ID" value="NZ_FZNS01000005.1"/>
</dbReference>
<evidence type="ECO:0000256" key="2">
    <source>
        <dbReference type="ARBA" id="ARBA00022737"/>
    </source>
</evidence>
<protein>
    <submittedName>
        <fullName evidence="7">Por secretion system C-terminal sorting domain-containing protein</fullName>
    </submittedName>
</protein>
<proteinExistence type="predicted"/>
<dbReference type="Pfam" id="PF18962">
    <property type="entry name" value="Por_Secre_tail"/>
    <property type="match status" value="1"/>
</dbReference>
<keyword evidence="3" id="KW-0106">Calcium</keyword>
<dbReference type="InterPro" id="IPR051171">
    <property type="entry name" value="CaCA"/>
</dbReference>
<keyword evidence="1 5" id="KW-0732">Signal</keyword>
<dbReference type="NCBIfam" id="TIGR04183">
    <property type="entry name" value="Por_Secre_tail"/>
    <property type="match status" value="1"/>
</dbReference>
<dbReference type="Gene3D" id="2.60.40.2030">
    <property type="match status" value="1"/>
</dbReference>
<feature type="signal peptide" evidence="5">
    <location>
        <begin position="1"/>
        <end position="27"/>
    </location>
</feature>
<feature type="chain" id="PRO_5012714878" evidence="5">
    <location>
        <begin position="28"/>
        <end position="609"/>
    </location>
</feature>
<keyword evidence="2" id="KW-0677">Repeat</keyword>
<dbReference type="Pfam" id="PF03160">
    <property type="entry name" value="Calx-beta"/>
    <property type="match status" value="1"/>
</dbReference>
<organism evidence="7 8">
    <name type="scientific">Hymenobacter mucosus</name>
    <dbReference type="NCBI Taxonomy" id="1411120"/>
    <lineage>
        <taxon>Bacteria</taxon>
        <taxon>Pseudomonadati</taxon>
        <taxon>Bacteroidota</taxon>
        <taxon>Cytophagia</taxon>
        <taxon>Cytophagales</taxon>
        <taxon>Hymenobacteraceae</taxon>
        <taxon>Hymenobacter</taxon>
    </lineage>
</organism>
<dbReference type="Proteomes" id="UP000198310">
    <property type="component" value="Unassembled WGS sequence"/>
</dbReference>
<dbReference type="InterPro" id="IPR003644">
    <property type="entry name" value="Calx_beta"/>
</dbReference>
<feature type="domain" description="Calx-beta" evidence="6">
    <location>
        <begin position="189"/>
        <end position="291"/>
    </location>
</feature>
<evidence type="ECO:0000259" key="6">
    <source>
        <dbReference type="SMART" id="SM00237"/>
    </source>
</evidence>
<evidence type="ECO:0000256" key="1">
    <source>
        <dbReference type="ARBA" id="ARBA00022729"/>
    </source>
</evidence>
<dbReference type="GO" id="GO:0007154">
    <property type="term" value="P:cell communication"/>
    <property type="evidence" value="ECO:0007669"/>
    <property type="project" value="InterPro"/>
</dbReference>
<dbReference type="GO" id="GO:0030001">
    <property type="term" value="P:metal ion transport"/>
    <property type="evidence" value="ECO:0007669"/>
    <property type="project" value="TreeGrafter"/>
</dbReference>
<keyword evidence="4" id="KW-0406">Ion transport</keyword>
<dbReference type="InterPro" id="IPR038081">
    <property type="entry name" value="CalX-like_sf"/>
</dbReference>
<dbReference type="SUPFAM" id="SSF141072">
    <property type="entry name" value="CalX-like"/>
    <property type="match status" value="1"/>
</dbReference>
<evidence type="ECO:0000313" key="7">
    <source>
        <dbReference type="EMBL" id="SNR71480.1"/>
    </source>
</evidence>
<dbReference type="InterPro" id="IPR026444">
    <property type="entry name" value="Secre_tail"/>
</dbReference>
<dbReference type="GO" id="GO:0016020">
    <property type="term" value="C:membrane"/>
    <property type="evidence" value="ECO:0007669"/>
    <property type="project" value="InterPro"/>
</dbReference>
<dbReference type="EMBL" id="FZNS01000005">
    <property type="protein sequence ID" value="SNR71480.1"/>
    <property type="molecule type" value="Genomic_DNA"/>
</dbReference>
<dbReference type="PANTHER" id="PTHR11878">
    <property type="entry name" value="SODIUM/CALCIUM EXCHANGER"/>
    <property type="match status" value="1"/>
</dbReference>
<evidence type="ECO:0000256" key="5">
    <source>
        <dbReference type="SAM" id="SignalP"/>
    </source>
</evidence>
<evidence type="ECO:0000256" key="3">
    <source>
        <dbReference type="ARBA" id="ARBA00022837"/>
    </source>
</evidence>
<dbReference type="PANTHER" id="PTHR11878:SF65">
    <property type="entry name" value="NA_CA-EXCHANGE PROTEIN, ISOFORM G"/>
    <property type="match status" value="1"/>
</dbReference>
<gene>
    <name evidence="7" type="ORF">SAMN06269173_105309</name>
</gene>
<accession>A0A238YKA9</accession>
<keyword evidence="8" id="KW-1185">Reference proteome</keyword>
<evidence type="ECO:0000256" key="4">
    <source>
        <dbReference type="ARBA" id="ARBA00023065"/>
    </source>
</evidence>
<evidence type="ECO:0000313" key="8">
    <source>
        <dbReference type="Proteomes" id="UP000198310"/>
    </source>
</evidence>
<reference evidence="8" key="1">
    <citation type="submission" date="2017-06" db="EMBL/GenBank/DDBJ databases">
        <authorList>
            <person name="Varghese N."/>
            <person name="Submissions S."/>
        </authorList>
    </citation>
    <scope>NUCLEOTIDE SEQUENCE [LARGE SCALE GENOMIC DNA]</scope>
    <source>
        <strain evidence="8">DSM 28041</strain>
    </source>
</reference>
<sequence>MKHTYSSWPRRVAVVATLLSFASVAHAQTLLGQYSFTGATGSEATFNADAQPTNAQLSPVTRGTGVVASAGSNTFAATDWSTAALDATDYFSFSVTPSAGYTLRLDSLRLDERRSGTGIRDWAIRSSLDNFTANLLAVNVPDNTDTRNNTLVTLPAAFAAVASPVEFRIYGYNAEAAAGSWRIDDLRVLGTAVASSTTVPTITFGATAATVAENAGTVQLPVTLSAASTQAITVEVAVATAGGTATSPADYTFATQTLTFPAGSTAAQNATLTIVDDAAFESAETVVLSLRNVLPAGAATAAGSYTLTITDNDVAPTPVISPIATLTVNDATGVPMQNGAAVAVRGTVYGTNTRTTGYQLTVIDNTGGIGIFSSTAIGTIVLAEGDSVEVAGTLGQFNGLTQITLTSITPAGRARRTYQPRVITTALTEAEESELVRIPGPLTATNPGQWLTNSPATTTGYNVTVADANGVTYQIRINNGTTLYNQPAPAGPFSLTGVGSQFDNSSPYTEGYQIIPRGLSDLALGRREAAFAATVAVFPNPATTQLTVQVGAAGRGATLEVFNSLGQRVQQASVLTNESQLDISALKSGVYSVRLTTKAGSVSRLFVKQ</sequence>
<keyword evidence="4" id="KW-0813">Transport</keyword>
<name>A0A238YKA9_9BACT</name>
<dbReference type="SMART" id="SM00237">
    <property type="entry name" value="Calx_beta"/>
    <property type="match status" value="1"/>
</dbReference>